<dbReference type="STRING" id="1123291.SAMN04490355_102741"/>
<evidence type="ECO:0000256" key="7">
    <source>
        <dbReference type="RuleBase" id="RU003792"/>
    </source>
</evidence>
<reference evidence="10" key="1">
    <citation type="submission" date="2016-10" db="EMBL/GenBank/DDBJ databases">
        <authorList>
            <person name="Varghese N."/>
            <person name="Submissions S."/>
        </authorList>
    </citation>
    <scope>NUCLEOTIDE SEQUENCE [LARGE SCALE GENOMIC DNA]</scope>
    <source>
        <strain evidence="10">DSM 13327</strain>
    </source>
</reference>
<evidence type="ECO:0000256" key="6">
    <source>
        <dbReference type="PIRSR" id="PIRSR001430-2"/>
    </source>
</evidence>
<dbReference type="OrthoDB" id="9811823at2"/>
<dbReference type="SUPFAM" id="SSF55120">
    <property type="entry name" value="Pseudouridine synthase"/>
    <property type="match status" value="1"/>
</dbReference>
<dbReference type="CDD" id="cd02570">
    <property type="entry name" value="PseudoU_synth_EcTruA"/>
    <property type="match status" value="1"/>
</dbReference>
<feature type="active site" description="Nucleophile" evidence="4 5">
    <location>
        <position position="52"/>
    </location>
</feature>
<dbReference type="EMBL" id="FOTS01000027">
    <property type="protein sequence ID" value="SFL94861.1"/>
    <property type="molecule type" value="Genomic_DNA"/>
</dbReference>
<dbReference type="InterPro" id="IPR020103">
    <property type="entry name" value="PsdUridine_synth_cat_dom_sf"/>
</dbReference>
<evidence type="ECO:0000259" key="8">
    <source>
        <dbReference type="Pfam" id="PF01416"/>
    </source>
</evidence>
<dbReference type="AlphaFoldDB" id="A0A1I4LVA1"/>
<evidence type="ECO:0000256" key="1">
    <source>
        <dbReference type="ARBA" id="ARBA00009375"/>
    </source>
</evidence>
<dbReference type="NCBIfam" id="TIGR00071">
    <property type="entry name" value="hisT_truA"/>
    <property type="match status" value="1"/>
</dbReference>
<feature type="domain" description="Pseudouridine synthase I TruA alpha/beta" evidence="8">
    <location>
        <begin position="143"/>
        <end position="244"/>
    </location>
</feature>
<feature type="domain" description="Pseudouridine synthase I TruA alpha/beta" evidence="8">
    <location>
        <begin position="9"/>
        <end position="103"/>
    </location>
</feature>
<comment type="function">
    <text evidence="4">Formation of pseudouridine at positions 38, 39 and 40 in the anticodon stem and loop of transfer RNAs.</text>
</comment>
<comment type="subunit">
    <text evidence="4">Homodimer.</text>
</comment>
<gene>
    <name evidence="4" type="primary">truA</name>
    <name evidence="9" type="ORF">SAMN04490355_102741</name>
</gene>
<evidence type="ECO:0000256" key="4">
    <source>
        <dbReference type="HAMAP-Rule" id="MF_00171"/>
    </source>
</evidence>
<feature type="binding site" evidence="4 6">
    <location>
        <position position="110"/>
    </location>
    <ligand>
        <name>substrate</name>
    </ligand>
</feature>
<dbReference type="FunFam" id="3.30.70.580:FF:000001">
    <property type="entry name" value="tRNA pseudouridine synthase A"/>
    <property type="match status" value="1"/>
</dbReference>
<proteinExistence type="inferred from homology"/>
<evidence type="ECO:0000256" key="5">
    <source>
        <dbReference type="PIRSR" id="PIRSR001430-1"/>
    </source>
</evidence>
<comment type="catalytic activity">
    <reaction evidence="4 7">
        <text>uridine(38/39/40) in tRNA = pseudouridine(38/39/40) in tRNA</text>
        <dbReference type="Rhea" id="RHEA:22376"/>
        <dbReference type="Rhea" id="RHEA-COMP:10085"/>
        <dbReference type="Rhea" id="RHEA-COMP:10087"/>
        <dbReference type="ChEBI" id="CHEBI:65314"/>
        <dbReference type="ChEBI" id="CHEBI:65315"/>
        <dbReference type="EC" id="5.4.99.12"/>
    </reaction>
</comment>
<dbReference type="InterPro" id="IPR020094">
    <property type="entry name" value="TruA/RsuA/RluB/E/F_N"/>
</dbReference>
<dbReference type="InterPro" id="IPR020095">
    <property type="entry name" value="PsdUridine_synth_TruA_C"/>
</dbReference>
<protein>
    <recommendedName>
        <fullName evidence="4">tRNA pseudouridine synthase A</fullName>
        <ecNumber evidence="4">5.4.99.12</ecNumber>
    </recommendedName>
    <alternativeName>
        <fullName evidence="4">tRNA pseudouridine(38-40) synthase</fullName>
    </alternativeName>
    <alternativeName>
        <fullName evidence="4">tRNA pseudouridylate synthase I</fullName>
    </alternativeName>
    <alternativeName>
        <fullName evidence="4">tRNA-uridine isomerase I</fullName>
    </alternativeName>
</protein>
<dbReference type="InterPro" id="IPR020097">
    <property type="entry name" value="PsdUridine_synth_TruA_a/b_dom"/>
</dbReference>
<dbReference type="Gene3D" id="3.30.70.580">
    <property type="entry name" value="Pseudouridine synthase I, catalytic domain, N-terminal subdomain"/>
    <property type="match status" value="1"/>
</dbReference>
<accession>A0A1I4LVA1</accession>
<comment type="caution">
    <text evidence="4">Lacks conserved residue(s) required for the propagation of feature annotation.</text>
</comment>
<name>A0A1I4LVA1_9FIRM</name>
<dbReference type="Gene3D" id="3.30.70.660">
    <property type="entry name" value="Pseudouridine synthase I, catalytic domain, C-terminal subdomain"/>
    <property type="match status" value="1"/>
</dbReference>
<dbReference type="InterPro" id="IPR001406">
    <property type="entry name" value="PsdUridine_synth_TruA"/>
</dbReference>
<sequence>MRNIKLTLAYDGTGYHGFQRQTNAIGIQQVLEDKLAKVFGHTFRIHMAGRTDAGVHAYGQVVNFKTSCTIPVDRIVIASRKVLPYDIVVTHAEEVPDSFDAQFSAKSKIYVYKIYQHTVPNPFWRNMIWTIPQTLDISAMENAMQIIVGTHDFSAFRASGGSSVSPVRTIMEVGCQLQGKILELSFWGNGFLYHMVRNLTGTLVNVGLGRTTNDGFKTILEGRDRKKAGATAPAHGLYLKEVLY</sequence>
<dbReference type="GO" id="GO:0160147">
    <property type="term" value="F:tRNA pseudouridine(38-40) synthase activity"/>
    <property type="evidence" value="ECO:0007669"/>
    <property type="project" value="UniProtKB-EC"/>
</dbReference>
<keyword evidence="10" id="KW-1185">Reference proteome</keyword>
<dbReference type="GO" id="GO:0003723">
    <property type="term" value="F:RNA binding"/>
    <property type="evidence" value="ECO:0007669"/>
    <property type="project" value="InterPro"/>
</dbReference>
<keyword evidence="2 4" id="KW-0819">tRNA processing</keyword>
<dbReference type="HAMAP" id="MF_00171">
    <property type="entry name" value="TruA"/>
    <property type="match status" value="1"/>
</dbReference>
<dbReference type="PANTHER" id="PTHR11142:SF0">
    <property type="entry name" value="TRNA PSEUDOURIDINE SYNTHASE-LIKE 1"/>
    <property type="match status" value="1"/>
</dbReference>
<dbReference type="Proteomes" id="UP000199520">
    <property type="component" value="Unassembled WGS sequence"/>
</dbReference>
<evidence type="ECO:0000313" key="9">
    <source>
        <dbReference type="EMBL" id="SFL94861.1"/>
    </source>
</evidence>
<comment type="similarity">
    <text evidence="1 4 7">Belongs to the tRNA pseudouridine synthase TruA family.</text>
</comment>
<dbReference type="PIRSF" id="PIRSF001430">
    <property type="entry name" value="tRNA_psdUrid_synth"/>
    <property type="match status" value="1"/>
</dbReference>
<dbReference type="EC" id="5.4.99.12" evidence="4"/>
<dbReference type="Pfam" id="PF01416">
    <property type="entry name" value="PseudoU_synth_1"/>
    <property type="match status" value="2"/>
</dbReference>
<dbReference type="GO" id="GO:0031119">
    <property type="term" value="P:tRNA pseudouridine synthesis"/>
    <property type="evidence" value="ECO:0007669"/>
    <property type="project" value="UniProtKB-UniRule"/>
</dbReference>
<evidence type="ECO:0000256" key="3">
    <source>
        <dbReference type="ARBA" id="ARBA00023235"/>
    </source>
</evidence>
<dbReference type="RefSeq" id="WP_090938820.1">
    <property type="nucleotide sequence ID" value="NZ_FOTS01000027.1"/>
</dbReference>
<keyword evidence="3 4" id="KW-0413">Isomerase</keyword>
<evidence type="ECO:0000256" key="2">
    <source>
        <dbReference type="ARBA" id="ARBA00022694"/>
    </source>
</evidence>
<organism evidence="9 10">
    <name type="scientific">Pelosinus propionicus DSM 13327</name>
    <dbReference type="NCBI Taxonomy" id="1123291"/>
    <lineage>
        <taxon>Bacteria</taxon>
        <taxon>Bacillati</taxon>
        <taxon>Bacillota</taxon>
        <taxon>Negativicutes</taxon>
        <taxon>Selenomonadales</taxon>
        <taxon>Sporomusaceae</taxon>
        <taxon>Pelosinus</taxon>
    </lineage>
</organism>
<dbReference type="PANTHER" id="PTHR11142">
    <property type="entry name" value="PSEUDOURIDYLATE SYNTHASE"/>
    <property type="match status" value="1"/>
</dbReference>
<evidence type="ECO:0000313" key="10">
    <source>
        <dbReference type="Proteomes" id="UP000199520"/>
    </source>
</evidence>